<reference evidence="2 3" key="1">
    <citation type="submission" date="2018-01" db="EMBL/GenBank/DDBJ databases">
        <title>Complete and assembled Genome of Pantoea gaviniae DSM22758T.</title>
        <authorList>
            <person name="Stevens M.J.A."/>
            <person name="Zurfluh K."/>
            <person name="Stephan R."/>
        </authorList>
    </citation>
    <scope>NUCLEOTIDE SEQUENCE [LARGE SCALE GENOMIC DNA]</scope>
    <source>
        <strain evidence="2 3">DSM 22758</strain>
    </source>
</reference>
<organism evidence="2 3">
    <name type="scientific">Mixta gaviniae</name>
    <dbReference type="NCBI Taxonomy" id="665914"/>
    <lineage>
        <taxon>Bacteria</taxon>
        <taxon>Pseudomonadati</taxon>
        <taxon>Pseudomonadota</taxon>
        <taxon>Gammaproteobacteria</taxon>
        <taxon>Enterobacterales</taxon>
        <taxon>Erwiniaceae</taxon>
        <taxon>Mixta</taxon>
    </lineage>
</organism>
<protein>
    <submittedName>
        <fullName evidence="2">Uncharacterized protein</fullName>
    </submittedName>
</protein>
<feature type="transmembrane region" description="Helical" evidence="1">
    <location>
        <begin position="47"/>
        <end position="67"/>
    </location>
</feature>
<accession>A0A2L0ICP4</accession>
<keyword evidence="1" id="KW-0812">Transmembrane</keyword>
<dbReference type="Proteomes" id="UP000238365">
    <property type="component" value="Chromosome"/>
</dbReference>
<feature type="transmembrane region" description="Helical" evidence="1">
    <location>
        <begin position="12"/>
        <end position="35"/>
    </location>
</feature>
<dbReference type="KEGG" id="pgz:C2E15_03555"/>
<gene>
    <name evidence="2" type="ORF">C2E15_03555</name>
</gene>
<sequence>MGFLMIKPVIKYFLVYTLIVISFLLFFAVTGYYTFVFEWHHDFIGSAINALILLTLVGASIVIYYIAEKIKMRF</sequence>
<keyword evidence="1" id="KW-1133">Transmembrane helix</keyword>
<keyword evidence="3" id="KW-1185">Reference proteome</keyword>
<keyword evidence="1" id="KW-0472">Membrane</keyword>
<evidence type="ECO:0000313" key="3">
    <source>
        <dbReference type="Proteomes" id="UP000238365"/>
    </source>
</evidence>
<evidence type="ECO:0000313" key="2">
    <source>
        <dbReference type="EMBL" id="AUX92259.1"/>
    </source>
</evidence>
<evidence type="ECO:0000256" key="1">
    <source>
        <dbReference type="SAM" id="Phobius"/>
    </source>
</evidence>
<dbReference type="AlphaFoldDB" id="A0A2L0ICP4"/>
<name>A0A2L0ICP4_9GAMM</name>
<proteinExistence type="predicted"/>
<dbReference type="EMBL" id="CP026377">
    <property type="protein sequence ID" value="AUX92259.1"/>
    <property type="molecule type" value="Genomic_DNA"/>
</dbReference>